<dbReference type="EMBL" id="QNRH01000002">
    <property type="protein sequence ID" value="RBO97343.1"/>
    <property type="molecule type" value="Genomic_DNA"/>
</dbReference>
<name>A0A366E4T0_9HYPH</name>
<accession>A0A366E4T0</accession>
<dbReference type="SUPFAM" id="SSF144064">
    <property type="entry name" value="Heme iron utilization protein-like"/>
    <property type="match status" value="1"/>
</dbReference>
<evidence type="ECO:0000313" key="2">
    <source>
        <dbReference type="Proteomes" id="UP000252893"/>
    </source>
</evidence>
<dbReference type="Proteomes" id="UP000252893">
    <property type="component" value="Unassembled WGS sequence"/>
</dbReference>
<proteinExistence type="predicted"/>
<dbReference type="InterPro" id="IPR053733">
    <property type="entry name" value="Heme_Transport_Util_sf"/>
</dbReference>
<reference evidence="1 2" key="1">
    <citation type="submission" date="2018-06" db="EMBL/GenBank/DDBJ databases">
        <title>Genomic Encyclopedia of Type Strains, Phase IV (KMG-IV): sequencing the most valuable type-strain genomes for metagenomic binning, comparative biology and taxonomic classification.</title>
        <authorList>
            <person name="Goeker M."/>
        </authorList>
    </citation>
    <scope>NUCLEOTIDE SEQUENCE [LARGE SCALE GENOMIC DNA]</scope>
    <source>
        <strain evidence="1 2">DSM 25619</strain>
    </source>
</reference>
<protein>
    <recommendedName>
        <fullName evidence="3">Heme degradation protein</fullName>
    </recommendedName>
</protein>
<evidence type="ECO:0000313" key="1">
    <source>
        <dbReference type="EMBL" id="RBO97343.1"/>
    </source>
</evidence>
<comment type="caution">
    <text evidence="1">The sequence shown here is derived from an EMBL/GenBank/DDBJ whole genome shotgun (WGS) entry which is preliminary data.</text>
</comment>
<organism evidence="1 2">
    <name type="scientific">Pseudochrobactrum asaccharolyticum</name>
    <dbReference type="NCBI Taxonomy" id="354351"/>
    <lineage>
        <taxon>Bacteria</taxon>
        <taxon>Pseudomonadati</taxon>
        <taxon>Pseudomonadota</taxon>
        <taxon>Alphaproteobacteria</taxon>
        <taxon>Hyphomicrobiales</taxon>
        <taxon>Brucellaceae</taxon>
        <taxon>Pseudochrobactrum</taxon>
    </lineage>
</organism>
<gene>
    <name evidence="1" type="ORF">DFR47_102125</name>
</gene>
<keyword evidence="2" id="KW-1185">Reference proteome</keyword>
<sequence>MQNRREQLNIDLFTLLQKLPDIGKLMVNSKNLGATHERIGTVERVYFANGRIAITGAEHHSSLDPFAVTQIIIDRTSIMRDKCYPRIDMLDKDGEVVASVIRFDGIEPFDAALAEFGAGTALEEKVKDETAADRKEIREDDGGLKPFKQAETDKADIRIELDLPHFHQQWQGAMPEIRSTMGFINVMVSDFHLHLKGDSVDSWQQQETHEGTSYAAYNAAQKPLGLVVTLLKQDGVAA</sequence>
<evidence type="ECO:0008006" key="3">
    <source>
        <dbReference type="Google" id="ProtNLM"/>
    </source>
</evidence>
<dbReference type="OrthoDB" id="316630at2"/>
<dbReference type="RefSeq" id="WP_113943369.1">
    <property type="nucleotide sequence ID" value="NZ_JBHEEG010000002.1"/>
</dbReference>
<dbReference type="AlphaFoldDB" id="A0A366E4T0"/>
<dbReference type="Gene3D" id="3.40.1570.10">
    <property type="entry name" value="HemS/ChuS/ChuX like domains"/>
    <property type="match status" value="1"/>
</dbReference>